<protein>
    <submittedName>
        <fullName evidence="2">Uncharacterized protein</fullName>
    </submittedName>
</protein>
<feature type="signal peptide" evidence="1">
    <location>
        <begin position="1"/>
        <end position="20"/>
    </location>
</feature>
<dbReference type="EMBL" id="GBRH01247276">
    <property type="protein sequence ID" value="JAD50619.1"/>
    <property type="molecule type" value="Transcribed_RNA"/>
</dbReference>
<accession>A0A0A9AG44</accession>
<proteinExistence type="predicted"/>
<dbReference type="AlphaFoldDB" id="A0A0A9AG44"/>
<evidence type="ECO:0000313" key="2">
    <source>
        <dbReference type="EMBL" id="JAD50619.1"/>
    </source>
</evidence>
<feature type="chain" id="PRO_5002042613" evidence="1">
    <location>
        <begin position="21"/>
        <end position="50"/>
    </location>
</feature>
<organism evidence="2">
    <name type="scientific">Arundo donax</name>
    <name type="common">Giant reed</name>
    <name type="synonym">Donax arundinaceus</name>
    <dbReference type="NCBI Taxonomy" id="35708"/>
    <lineage>
        <taxon>Eukaryota</taxon>
        <taxon>Viridiplantae</taxon>
        <taxon>Streptophyta</taxon>
        <taxon>Embryophyta</taxon>
        <taxon>Tracheophyta</taxon>
        <taxon>Spermatophyta</taxon>
        <taxon>Magnoliopsida</taxon>
        <taxon>Liliopsida</taxon>
        <taxon>Poales</taxon>
        <taxon>Poaceae</taxon>
        <taxon>PACMAD clade</taxon>
        <taxon>Arundinoideae</taxon>
        <taxon>Arundineae</taxon>
        <taxon>Arundo</taxon>
    </lineage>
</organism>
<keyword evidence="1" id="KW-0732">Signal</keyword>
<reference evidence="2" key="1">
    <citation type="submission" date="2014-09" db="EMBL/GenBank/DDBJ databases">
        <authorList>
            <person name="Magalhaes I.L.F."/>
            <person name="Oliveira U."/>
            <person name="Santos F.R."/>
            <person name="Vidigal T.H.D.A."/>
            <person name="Brescovit A.D."/>
            <person name="Santos A.J."/>
        </authorList>
    </citation>
    <scope>NUCLEOTIDE SEQUENCE</scope>
    <source>
        <tissue evidence="2">Shoot tissue taken approximately 20 cm above the soil surface</tissue>
    </source>
</reference>
<evidence type="ECO:0000256" key="1">
    <source>
        <dbReference type="SAM" id="SignalP"/>
    </source>
</evidence>
<sequence length="50" mass="5715">MLSQRMVIFLLSNLCMNVSALAFHIIATPDVTTIKSGYGYKIHQMFQPQR</sequence>
<name>A0A0A9AG44_ARUDO</name>
<reference evidence="2" key="2">
    <citation type="journal article" date="2015" name="Data Brief">
        <title>Shoot transcriptome of the giant reed, Arundo donax.</title>
        <authorList>
            <person name="Barrero R.A."/>
            <person name="Guerrero F.D."/>
            <person name="Moolhuijzen P."/>
            <person name="Goolsby J.A."/>
            <person name="Tidwell J."/>
            <person name="Bellgard S.E."/>
            <person name="Bellgard M.I."/>
        </authorList>
    </citation>
    <scope>NUCLEOTIDE SEQUENCE</scope>
    <source>
        <tissue evidence="2">Shoot tissue taken approximately 20 cm above the soil surface</tissue>
    </source>
</reference>